<accession>A0AAD8JA39</accession>
<dbReference type="EMBL" id="JAUIZM010000002">
    <property type="protein sequence ID" value="KAK1399659.1"/>
    <property type="molecule type" value="Genomic_DNA"/>
</dbReference>
<dbReference type="Gene3D" id="1.20.140.40">
    <property type="entry name" value="Invertase/pectin methylesterase inhibitor family protein"/>
    <property type="match status" value="1"/>
</dbReference>
<evidence type="ECO:0000256" key="2">
    <source>
        <dbReference type="SAM" id="Phobius"/>
    </source>
</evidence>
<comment type="caution">
    <text evidence="4">The sequence shown here is derived from an EMBL/GenBank/DDBJ whole genome shotgun (WGS) entry which is preliminary data.</text>
</comment>
<dbReference type="InterPro" id="IPR051955">
    <property type="entry name" value="PME_Inhibitor"/>
</dbReference>
<dbReference type="InterPro" id="IPR035513">
    <property type="entry name" value="Invertase/methylesterase_inhib"/>
</dbReference>
<dbReference type="InterPro" id="IPR006501">
    <property type="entry name" value="Pectinesterase_inhib_dom"/>
</dbReference>
<proteinExistence type="predicted"/>
<feature type="domain" description="Pectinesterase inhibitor" evidence="3">
    <location>
        <begin position="42"/>
        <end position="198"/>
    </location>
</feature>
<evidence type="ECO:0000313" key="4">
    <source>
        <dbReference type="EMBL" id="KAK1399659.1"/>
    </source>
</evidence>
<dbReference type="CDD" id="cd15798">
    <property type="entry name" value="PMEI-like_3"/>
    <property type="match status" value="1"/>
</dbReference>
<dbReference type="SMART" id="SM00856">
    <property type="entry name" value="PMEI"/>
    <property type="match status" value="1"/>
</dbReference>
<evidence type="ECO:0000313" key="5">
    <source>
        <dbReference type="Proteomes" id="UP001237642"/>
    </source>
</evidence>
<protein>
    <submittedName>
        <fullName evidence="4">Invertase/pectin methylesterase inhibitor family protein</fullName>
    </submittedName>
</protein>
<evidence type="ECO:0000259" key="3">
    <source>
        <dbReference type="SMART" id="SM00856"/>
    </source>
</evidence>
<reference evidence="4" key="2">
    <citation type="submission" date="2023-05" db="EMBL/GenBank/DDBJ databases">
        <authorList>
            <person name="Schelkunov M.I."/>
        </authorList>
    </citation>
    <scope>NUCLEOTIDE SEQUENCE</scope>
    <source>
        <strain evidence="4">Hsosn_3</strain>
        <tissue evidence="4">Leaf</tissue>
    </source>
</reference>
<reference evidence="4" key="1">
    <citation type="submission" date="2023-02" db="EMBL/GenBank/DDBJ databases">
        <title>Genome of toxic invasive species Heracleum sosnowskyi carries increased number of genes despite the absence of recent whole-genome duplications.</title>
        <authorList>
            <person name="Schelkunov M."/>
            <person name="Shtratnikova V."/>
            <person name="Makarenko M."/>
            <person name="Klepikova A."/>
            <person name="Omelchenko D."/>
            <person name="Novikova G."/>
            <person name="Obukhova E."/>
            <person name="Bogdanov V."/>
            <person name="Penin A."/>
            <person name="Logacheva M."/>
        </authorList>
    </citation>
    <scope>NUCLEOTIDE SEQUENCE</scope>
    <source>
        <strain evidence="4">Hsosn_3</strain>
        <tissue evidence="4">Leaf</tissue>
    </source>
</reference>
<sequence>MEGTKPILCHAHLTYIVLYVFLFMFCLQITSTSSATASVPKADKDFVKTSCNVTTYPSVCKKALSPYAGYIKSSRLKLTYLALSLTLKAANASSTLISNQAKNKRLTEYEAEIMTDCVENIEESVDQLQQTLLAIAHLRGADKAFQLSNAQTWASAAITNENTCIDAFSEGDVSASVKKTVQNSLLGVTRLNSNALYLINHLY</sequence>
<feature type="transmembrane region" description="Helical" evidence="2">
    <location>
        <begin position="12"/>
        <end position="30"/>
    </location>
</feature>
<dbReference type="PANTHER" id="PTHR31080">
    <property type="entry name" value="PECTINESTERASE INHIBITOR-LIKE"/>
    <property type="match status" value="1"/>
</dbReference>
<organism evidence="4 5">
    <name type="scientific">Heracleum sosnowskyi</name>
    <dbReference type="NCBI Taxonomy" id="360622"/>
    <lineage>
        <taxon>Eukaryota</taxon>
        <taxon>Viridiplantae</taxon>
        <taxon>Streptophyta</taxon>
        <taxon>Embryophyta</taxon>
        <taxon>Tracheophyta</taxon>
        <taxon>Spermatophyta</taxon>
        <taxon>Magnoliopsida</taxon>
        <taxon>eudicotyledons</taxon>
        <taxon>Gunneridae</taxon>
        <taxon>Pentapetalae</taxon>
        <taxon>asterids</taxon>
        <taxon>campanulids</taxon>
        <taxon>Apiales</taxon>
        <taxon>Apiaceae</taxon>
        <taxon>Apioideae</taxon>
        <taxon>apioid superclade</taxon>
        <taxon>Tordylieae</taxon>
        <taxon>Tordyliinae</taxon>
        <taxon>Heracleum</taxon>
    </lineage>
</organism>
<dbReference type="Proteomes" id="UP001237642">
    <property type="component" value="Unassembled WGS sequence"/>
</dbReference>
<evidence type="ECO:0000256" key="1">
    <source>
        <dbReference type="ARBA" id="ARBA00022729"/>
    </source>
</evidence>
<name>A0AAD8JA39_9APIA</name>
<dbReference type="GO" id="GO:0004857">
    <property type="term" value="F:enzyme inhibitor activity"/>
    <property type="evidence" value="ECO:0007669"/>
    <property type="project" value="InterPro"/>
</dbReference>
<keyword evidence="2" id="KW-1133">Transmembrane helix</keyword>
<gene>
    <name evidence="4" type="ORF">POM88_009522</name>
</gene>
<dbReference type="Pfam" id="PF04043">
    <property type="entry name" value="PMEI"/>
    <property type="match status" value="1"/>
</dbReference>
<dbReference type="SUPFAM" id="SSF101148">
    <property type="entry name" value="Plant invertase/pectin methylesterase inhibitor"/>
    <property type="match status" value="1"/>
</dbReference>
<dbReference type="AlphaFoldDB" id="A0AAD8JA39"/>
<keyword evidence="1" id="KW-0732">Signal</keyword>
<keyword evidence="2" id="KW-0812">Transmembrane</keyword>
<dbReference type="NCBIfam" id="TIGR01614">
    <property type="entry name" value="PME_inhib"/>
    <property type="match status" value="1"/>
</dbReference>
<keyword evidence="5" id="KW-1185">Reference proteome</keyword>
<keyword evidence="2" id="KW-0472">Membrane</keyword>
<dbReference type="PANTHER" id="PTHR31080:SF15">
    <property type="entry name" value="INVERTASE"/>
    <property type="match status" value="1"/>
</dbReference>